<feature type="domain" description="6-phosphogluconate dehydrogenase NADP-binding" evidence="4">
    <location>
        <begin position="6"/>
        <end position="163"/>
    </location>
</feature>
<dbReference type="Proteomes" id="UP000027284">
    <property type="component" value="Unassembled WGS sequence"/>
</dbReference>
<dbReference type="InterPro" id="IPR013328">
    <property type="entry name" value="6PGD_dom2"/>
</dbReference>
<dbReference type="GO" id="GO:0051287">
    <property type="term" value="F:NAD binding"/>
    <property type="evidence" value="ECO:0007669"/>
    <property type="project" value="InterPro"/>
</dbReference>
<feature type="active site" evidence="3">
    <location>
        <position position="172"/>
    </location>
</feature>
<dbReference type="InterPro" id="IPR036291">
    <property type="entry name" value="NAD(P)-bd_dom_sf"/>
</dbReference>
<dbReference type="PANTHER" id="PTHR43580:SF9">
    <property type="entry name" value="GLYOXYLATE_SUCCINIC SEMIALDEHYDE REDUCTASE 1"/>
    <property type="match status" value="1"/>
</dbReference>
<dbReference type="Gene3D" id="3.40.50.720">
    <property type="entry name" value="NAD(P)-binding Rossmann-like Domain"/>
    <property type="match status" value="1"/>
</dbReference>
<keyword evidence="1" id="KW-0560">Oxidoreductase</keyword>
<organism evidence="6 7">
    <name type="scientific">Thermoanaerobaculum aquaticum</name>
    <dbReference type="NCBI Taxonomy" id="1312852"/>
    <lineage>
        <taxon>Bacteria</taxon>
        <taxon>Pseudomonadati</taxon>
        <taxon>Acidobacteriota</taxon>
        <taxon>Thermoanaerobaculia</taxon>
        <taxon>Thermoanaerobaculales</taxon>
        <taxon>Thermoanaerobaculaceae</taxon>
        <taxon>Thermoanaerobaculum</taxon>
    </lineage>
</organism>
<dbReference type="STRING" id="1312852.EG19_06430"/>
<dbReference type="InterPro" id="IPR006115">
    <property type="entry name" value="6PGDH_NADP-bd"/>
</dbReference>
<dbReference type="InterPro" id="IPR051265">
    <property type="entry name" value="HIBADH-related_NP60_sf"/>
</dbReference>
<dbReference type="AlphaFoldDB" id="A0A062XRG4"/>
<feature type="domain" description="3-hydroxyisobutyrate dehydrogenase-like NAD-binding" evidence="5">
    <location>
        <begin position="166"/>
        <end position="286"/>
    </location>
</feature>
<dbReference type="Gene3D" id="1.10.1040.10">
    <property type="entry name" value="N-(1-d-carboxylethyl)-l-norvaline Dehydrogenase, domain 2"/>
    <property type="match status" value="1"/>
</dbReference>
<comment type="caution">
    <text evidence="6">The sequence shown here is derived from an EMBL/GenBank/DDBJ whole genome shotgun (WGS) entry which is preliminary data.</text>
</comment>
<dbReference type="GO" id="GO:0016491">
    <property type="term" value="F:oxidoreductase activity"/>
    <property type="evidence" value="ECO:0007669"/>
    <property type="project" value="UniProtKB-KW"/>
</dbReference>
<evidence type="ECO:0000313" key="7">
    <source>
        <dbReference type="Proteomes" id="UP000027284"/>
    </source>
</evidence>
<dbReference type="OrthoDB" id="9786703at2"/>
<dbReference type="PANTHER" id="PTHR43580">
    <property type="entry name" value="OXIDOREDUCTASE GLYR1-RELATED"/>
    <property type="match status" value="1"/>
</dbReference>
<dbReference type="RefSeq" id="WP_038049898.1">
    <property type="nucleotide sequence ID" value="NZ_JMFG01000023.1"/>
</dbReference>
<protein>
    <recommendedName>
        <fullName evidence="8">NAD(P)-dependent oxidoreductase</fullName>
    </recommendedName>
</protein>
<dbReference type="SUPFAM" id="SSF48179">
    <property type="entry name" value="6-phosphogluconate dehydrogenase C-terminal domain-like"/>
    <property type="match status" value="1"/>
</dbReference>
<evidence type="ECO:0000256" key="2">
    <source>
        <dbReference type="ARBA" id="ARBA00023027"/>
    </source>
</evidence>
<dbReference type="PIRSF" id="PIRSF000103">
    <property type="entry name" value="HIBADH"/>
    <property type="match status" value="1"/>
</dbReference>
<dbReference type="EMBL" id="JMFG01000023">
    <property type="protein sequence ID" value="KDA53383.1"/>
    <property type="molecule type" value="Genomic_DNA"/>
</dbReference>
<accession>A0A062XRG4</accession>
<dbReference type="Pfam" id="PF03446">
    <property type="entry name" value="NAD_binding_2"/>
    <property type="match status" value="1"/>
</dbReference>
<evidence type="ECO:0000259" key="4">
    <source>
        <dbReference type="Pfam" id="PF03446"/>
    </source>
</evidence>
<dbReference type="SUPFAM" id="SSF51735">
    <property type="entry name" value="NAD(P)-binding Rossmann-fold domains"/>
    <property type="match status" value="1"/>
</dbReference>
<evidence type="ECO:0000259" key="5">
    <source>
        <dbReference type="Pfam" id="PF14833"/>
    </source>
</evidence>
<reference evidence="6 7" key="1">
    <citation type="submission" date="2014-04" db="EMBL/GenBank/DDBJ databases">
        <title>The Genome Sequence of Thermoanaerobaculum aquaticum MP-01, The First Cultivated Group 23 Acidobacterium.</title>
        <authorList>
            <person name="Stamps B.W."/>
            <person name="Losey N.A."/>
            <person name="Lawson P.A."/>
            <person name="Stevenson B.S."/>
        </authorList>
    </citation>
    <scope>NUCLEOTIDE SEQUENCE [LARGE SCALE GENOMIC DNA]</scope>
    <source>
        <strain evidence="6 7">MP-01</strain>
    </source>
</reference>
<keyword evidence="2" id="KW-0520">NAD</keyword>
<dbReference type="InterPro" id="IPR008927">
    <property type="entry name" value="6-PGluconate_DH-like_C_sf"/>
</dbReference>
<keyword evidence="7" id="KW-1185">Reference proteome</keyword>
<dbReference type="InterPro" id="IPR029154">
    <property type="entry name" value="HIBADH-like_NADP-bd"/>
</dbReference>
<evidence type="ECO:0000256" key="3">
    <source>
        <dbReference type="PIRSR" id="PIRSR000103-1"/>
    </source>
</evidence>
<proteinExistence type="predicted"/>
<dbReference type="InterPro" id="IPR015815">
    <property type="entry name" value="HIBADH-related"/>
</dbReference>
<evidence type="ECO:0000313" key="6">
    <source>
        <dbReference type="EMBL" id="KDA53383.1"/>
    </source>
</evidence>
<evidence type="ECO:0000256" key="1">
    <source>
        <dbReference type="ARBA" id="ARBA00023002"/>
    </source>
</evidence>
<gene>
    <name evidence="6" type="ORF">EG19_06430</name>
</gene>
<sequence length="294" mass="30693">MSTSRNVAFFGTGLMGFPMAKRLLESGFPVTAWNRTHEKAAPLAALGAQVATTPAQALEHADVAILMLAHAEAIGKTLLAAETAPFLSGKTVVQMGTIGPEESKTLAAEIASHGGRYLEAPVLGSVPQAEAGKLEVMAGGEKALFEELLPVFRCFGPNPRWIGPVGAAATLKLALNHLIAAQAAAFATSLALVQKAHVPLELFLEILRPSAFYAPTFERKLPVMLDPLHAKVNFPAKHMLKDVRLIRTTAEALGINPTLVASLEALFAATENAGLADADYAAVAQVIGGSSSGS</sequence>
<name>A0A062XRG4_9BACT</name>
<dbReference type="Pfam" id="PF14833">
    <property type="entry name" value="NAD_binding_11"/>
    <property type="match status" value="1"/>
</dbReference>
<dbReference type="GO" id="GO:0050661">
    <property type="term" value="F:NADP binding"/>
    <property type="evidence" value="ECO:0007669"/>
    <property type="project" value="InterPro"/>
</dbReference>
<evidence type="ECO:0008006" key="8">
    <source>
        <dbReference type="Google" id="ProtNLM"/>
    </source>
</evidence>